<gene>
    <name evidence="2" type="ORF">JG687_00007334</name>
    <name evidence="1" type="ORF">PC117_g15100</name>
</gene>
<sequence>MATAIKAAARECGMDPSRYSTHSVRIGGAAALLNAGADHLAIKGHGSVDVKRVRGLPYFDSSGLVWFG</sequence>
<evidence type="ECO:0000313" key="1">
    <source>
        <dbReference type="EMBL" id="KAG2925770.1"/>
    </source>
</evidence>
<comment type="caution">
    <text evidence="1">The sequence shown here is derived from an EMBL/GenBank/DDBJ whole genome shotgun (WGS) entry which is preliminary data.</text>
</comment>
<accession>A0A8T1CPY0</accession>
<evidence type="ECO:0000313" key="3">
    <source>
        <dbReference type="Proteomes" id="UP000736787"/>
    </source>
</evidence>
<protein>
    <submittedName>
        <fullName evidence="1">Uncharacterized protein</fullName>
    </submittedName>
</protein>
<proteinExistence type="predicted"/>
<dbReference type="Proteomes" id="UP000736787">
    <property type="component" value="Unassembled WGS sequence"/>
</dbReference>
<dbReference type="AlphaFoldDB" id="A0A8T1CPY0"/>
<evidence type="ECO:0000313" key="2">
    <source>
        <dbReference type="EMBL" id="KAG6962058.1"/>
    </source>
</evidence>
<dbReference type="EMBL" id="JAENGZ010000321">
    <property type="protein sequence ID" value="KAG6962058.1"/>
    <property type="molecule type" value="Genomic_DNA"/>
</dbReference>
<name>A0A8T1CPY0_9STRA</name>
<reference evidence="1" key="1">
    <citation type="submission" date="2018-10" db="EMBL/GenBank/DDBJ databases">
        <title>Effector identification in a new, highly contiguous assembly of the strawberry crown rot pathogen Phytophthora cactorum.</title>
        <authorList>
            <person name="Armitage A.D."/>
            <person name="Nellist C.F."/>
            <person name="Bates H."/>
            <person name="Vickerstaff R.J."/>
            <person name="Harrison R.J."/>
        </authorList>
    </citation>
    <scope>NUCLEOTIDE SEQUENCE</scope>
    <source>
        <strain evidence="1">4040</strain>
    </source>
</reference>
<dbReference type="Proteomes" id="UP000688947">
    <property type="component" value="Unassembled WGS sequence"/>
</dbReference>
<organism evidence="1 3">
    <name type="scientific">Phytophthora cactorum</name>
    <dbReference type="NCBI Taxonomy" id="29920"/>
    <lineage>
        <taxon>Eukaryota</taxon>
        <taxon>Sar</taxon>
        <taxon>Stramenopiles</taxon>
        <taxon>Oomycota</taxon>
        <taxon>Peronosporomycetes</taxon>
        <taxon>Peronosporales</taxon>
        <taxon>Peronosporaceae</taxon>
        <taxon>Phytophthora</taxon>
    </lineage>
</organism>
<reference evidence="2" key="2">
    <citation type="submission" date="2021-01" db="EMBL/GenBank/DDBJ databases">
        <title>Phytophthora aleatoria, a newly-described species from Pinus radiata is distinct from Phytophthora cactorum isolates based on comparative genomics.</title>
        <authorList>
            <person name="Mcdougal R."/>
            <person name="Panda P."/>
            <person name="Williams N."/>
            <person name="Studholme D.J."/>
        </authorList>
    </citation>
    <scope>NUCLEOTIDE SEQUENCE</scope>
    <source>
        <strain evidence="2">NZFS 3830</strain>
    </source>
</reference>
<dbReference type="EMBL" id="RCMK01000491">
    <property type="protein sequence ID" value="KAG2925770.1"/>
    <property type="molecule type" value="Genomic_DNA"/>
</dbReference>